<keyword evidence="2" id="KW-1185">Reference proteome</keyword>
<evidence type="ECO:0000313" key="2">
    <source>
        <dbReference type="Proteomes" id="UP000199041"/>
    </source>
</evidence>
<dbReference type="EMBL" id="FNQY01000008">
    <property type="protein sequence ID" value="SEA09823.1"/>
    <property type="molecule type" value="Genomic_DNA"/>
</dbReference>
<dbReference type="InterPro" id="IPR014985">
    <property type="entry name" value="WbqC"/>
</dbReference>
<dbReference type="OrthoDB" id="1523452at2"/>
<dbReference type="Proteomes" id="UP000199041">
    <property type="component" value="Unassembled WGS sequence"/>
</dbReference>
<name>A0A1H3YE73_9BACT</name>
<evidence type="ECO:0000313" key="1">
    <source>
        <dbReference type="EMBL" id="SEA09823.1"/>
    </source>
</evidence>
<protein>
    <submittedName>
        <fullName evidence="1">WbqC-like protein family protein</fullName>
    </submittedName>
</protein>
<accession>A0A1H3YE73</accession>
<dbReference type="STRING" id="551991.SAMN05192529_10827"/>
<dbReference type="Pfam" id="PF08889">
    <property type="entry name" value="WbqC"/>
    <property type="match status" value="1"/>
</dbReference>
<gene>
    <name evidence="1" type="ORF">SAMN05192529_10827</name>
</gene>
<sequence length="208" mass="24769">MINEMNENELYSIDLQFIPPVNWFKISIKGKYIIFNSFEKWKKMSFGNRCTLLGGNGLVNLSVPIEKGRDQKALLRGIKISYLDNWQLKFWRTIISCYNRAPFFEYYKDDFEKILFKKHELLVDLNLELVLLCFKYLDVNKEVIMDDEHKYPHLDATDHFLTPKLFQQDPHPVTYHQMFSDRFGFNPNLSIMDLLFMEGPEAKHLLSK</sequence>
<organism evidence="1 2">
    <name type="scientific">Arachidicoccus rhizosphaerae</name>
    <dbReference type="NCBI Taxonomy" id="551991"/>
    <lineage>
        <taxon>Bacteria</taxon>
        <taxon>Pseudomonadati</taxon>
        <taxon>Bacteroidota</taxon>
        <taxon>Chitinophagia</taxon>
        <taxon>Chitinophagales</taxon>
        <taxon>Chitinophagaceae</taxon>
        <taxon>Arachidicoccus</taxon>
    </lineage>
</organism>
<dbReference type="AlphaFoldDB" id="A0A1H3YE73"/>
<proteinExistence type="predicted"/>
<reference evidence="1 2" key="1">
    <citation type="submission" date="2016-10" db="EMBL/GenBank/DDBJ databases">
        <authorList>
            <person name="de Groot N.N."/>
        </authorList>
    </citation>
    <scope>NUCLEOTIDE SEQUENCE [LARGE SCALE GENOMIC DNA]</scope>
    <source>
        <strain evidence="1 2">Vu-144</strain>
    </source>
</reference>